<dbReference type="GeneID" id="75180203"/>
<dbReference type="Proteomes" id="UP000298111">
    <property type="component" value="Unassembled WGS sequence"/>
</dbReference>
<evidence type="ECO:0000256" key="1">
    <source>
        <dbReference type="SAM" id="MobiDB-lite"/>
    </source>
</evidence>
<feature type="compositionally biased region" description="Low complexity" evidence="1">
    <location>
        <begin position="21"/>
        <end position="56"/>
    </location>
</feature>
<dbReference type="InterPro" id="IPR036388">
    <property type="entry name" value="WH-like_DNA-bd_sf"/>
</dbReference>
<gene>
    <name evidence="2" type="ORF">D8771_10960</name>
</gene>
<feature type="region of interest" description="Disordered" evidence="1">
    <location>
        <begin position="1"/>
        <end position="124"/>
    </location>
</feature>
<proteinExistence type="predicted"/>
<organism evidence="2 3">
    <name type="scientific">Streptomyces albus</name>
    <dbReference type="NCBI Taxonomy" id="1888"/>
    <lineage>
        <taxon>Bacteria</taxon>
        <taxon>Bacillati</taxon>
        <taxon>Actinomycetota</taxon>
        <taxon>Actinomycetes</taxon>
        <taxon>Kitasatosporales</taxon>
        <taxon>Streptomycetaceae</taxon>
        <taxon>Streptomyces</taxon>
    </lineage>
</organism>
<feature type="region of interest" description="Disordered" evidence="1">
    <location>
        <begin position="171"/>
        <end position="191"/>
    </location>
</feature>
<feature type="compositionally biased region" description="Pro residues" evidence="1">
    <location>
        <begin position="57"/>
        <end position="77"/>
    </location>
</feature>
<comment type="caution">
    <text evidence="2">The sequence shown here is derived from an EMBL/GenBank/DDBJ whole genome shotgun (WGS) entry which is preliminary data.</text>
</comment>
<dbReference type="SUPFAM" id="SSF46785">
    <property type="entry name" value="Winged helix' DNA-binding domain"/>
    <property type="match status" value="1"/>
</dbReference>
<sequence length="191" mass="20140">MSKRQKGRRHRKVNRTPRPVGPANRATATRATAGRPTTGTGPAPTPATDHSADRPATPAPRSAPAPAADPQPAPEPAPAQDNTAAREPDRAPDGEPQPGPWDEAISALFRTPARDGGLGQSAARTWEQVRRSGAAGTTVEELAAGVGYQSRTILRHLQGLAEHGIVEQHAPDRWRPVRPEGAAAPRVPQHA</sequence>
<evidence type="ECO:0000313" key="2">
    <source>
        <dbReference type="EMBL" id="TGG85655.1"/>
    </source>
</evidence>
<dbReference type="RefSeq" id="WP_016470974.1">
    <property type="nucleotide sequence ID" value="NZ_BBQG01000032.1"/>
</dbReference>
<feature type="compositionally biased region" description="Basic and acidic residues" evidence="1">
    <location>
        <begin position="84"/>
        <end position="93"/>
    </location>
</feature>
<dbReference type="AlphaFoldDB" id="A0A6C1CE69"/>
<evidence type="ECO:0000313" key="3">
    <source>
        <dbReference type="Proteomes" id="UP000298111"/>
    </source>
</evidence>
<dbReference type="InterPro" id="IPR036390">
    <property type="entry name" value="WH_DNA-bd_sf"/>
</dbReference>
<feature type="compositionally biased region" description="Basic residues" evidence="1">
    <location>
        <begin position="1"/>
        <end position="15"/>
    </location>
</feature>
<dbReference type="Gene3D" id="1.10.10.10">
    <property type="entry name" value="Winged helix-like DNA-binding domain superfamily/Winged helix DNA-binding domain"/>
    <property type="match status" value="1"/>
</dbReference>
<dbReference type="EMBL" id="RCIY01000044">
    <property type="protein sequence ID" value="TGG85655.1"/>
    <property type="molecule type" value="Genomic_DNA"/>
</dbReference>
<reference evidence="2 3" key="1">
    <citation type="submission" date="2018-10" db="EMBL/GenBank/DDBJ databases">
        <title>Isolation of pseudouridimycin from Streptomyces albus DSM 40763.</title>
        <authorList>
            <person name="Rosenqvist P."/>
            <person name="Metsae-Ketelae M."/>
            <person name="Virta P."/>
        </authorList>
    </citation>
    <scope>NUCLEOTIDE SEQUENCE [LARGE SCALE GENOMIC DNA]</scope>
    <source>
        <strain evidence="2 3">DSM 40763</strain>
    </source>
</reference>
<accession>A0A6C1CE69</accession>
<protein>
    <submittedName>
        <fullName evidence="2">Uncharacterized protein</fullName>
    </submittedName>
</protein>
<name>A0A6C1CE69_9ACTN</name>